<name>A0ABS7R022_9ACTN</name>
<feature type="signal peptide" evidence="2">
    <location>
        <begin position="1"/>
        <end position="37"/>
    </location>
</feature>
<evidence type="ECO:0000313" key="3">
    <source>
        <dbReference type="EMBL" id="MBY8887910.1"/>
    </source>
</evidence>
<protein>
    <submittedName>
        <fullName evidence="3">Acid phosphatase</fullName>
    </submittedName>
</protein>
<accession>A0ABS7R022</accession>
<dbReference type="InterPro" id="IPR023214">
    <property type="entry name" value="HAD_sf"/>
</dbReference>
<dbReference type="PANTHER" id="PTHR31284">
    <property type="entry name" value="ACID PHOSPHATASE-LIKE PROTEIN"/>
    <property type="match status" value="1"/>
</dbReference>
<organism evidence="3 4">
    <name type="scientific">Streptantibioticus parmotrematis</name>
    <dbReference type="NCBI Taxonomy" id="2873249"/>
    <lineage>
        <taxon>Bacteria</taxon>
        <taxon>Bacillati</taxon>
        <taxon>Actinomycetota</taxon>
        <taxon>Actinomycetes</taxon>
        <taxon>Kitasatosporales</taxon>
        <taxon>Streptomycetaceae</taxon>
        <taxon>Streptantibioticus</taxon>
    </lineage>
</organism>
<dbReference type="EMBL" id="JAINVZ010000019">
    <property type="protein sequence ID" value="MBY8887910.1"/>
    <property type="molecule type" value="Genomic_DNA"/>
</dbReference>
<evidence type="ECO:0000256" key="1">
    <source>
        <dbReference type="ARBA" id="ARBA00022729"/>
    </source>
</evidence>
<dbReference type="Gene3D" id="3.40.50.1000">
    <property type="entry name" value="HAD superfamily/HAD-like"/>
    <property type="match status" value="1"/>
</dbReference>
<feature type="chain" id="PRO_5047213307" evidence="2">
    <location>
        <begin position="38"/>
        <end position="264"/>
    </location>
</feature>
<evidence type="ECO:0000313" key="4">
    <source>
        <dbReference type="Proteomes" id="UP001198565"/>
    </source>
</evidence>
<dbReference type="PANTHER" id="PTHR31284:SF10">
    <property type="entry name" value="ACID PHOSPHATASE-LIKE PROTEIN"/>
    <property type="match status" value="1"/>
</dbReference>
<comment type="caution">
    <text evidence="3">The sequence shown here is derived from an EMBL/GenBank/DDBJ whole genome shotgun (WGS) entry which is preliminary data.</text>
</comment>
<dbReference type="InterPro" id="IPR005519">
    <property type="entry name" value="Acid_phosphat_B-like"/>
</dbReference>
<keyword evidence="4" id="KW-1185">Reference proteome</keyword>
<dbReference type="InterPro" id="IPR036412">
    <property type="entry name" value="HAD-like_sf"/>
</dbReference>
<proteinExistence type="predicted"/>
<evidence type="ECO:0000256" key="2">
    <source>
        <dbReference type="SAM" id="SignalP"/>
    </source>
</evidence>
<dbReference type="SUPFAM" id="SSF56784">
    <property type="entry name" value="HAD-like"/>
    <property type="match status" value="1"/>
</dbReference>
<dbReference type="Proteomes" id="UP001198565">
    <property type="component" value="Unassembled WGS sequence"/>
</dbReference>
<gene>
    <name evidence="3" type="ORF">K7472_24165</name>
</gene>
<dbReference type="RefSeq" id="WP_222980645.1">
    <property type="nucleotide sequence ID" value="NZ_JAINVZ010000019.1"/>
</dbReference>
<dbReference type="Pfam" id="PF03767">
    <property type="entry name" value="Acid_phosphat_B"/>
    <property type="match status" value="1"/>
</dbReference>
<reference evidence="3 4" key="1">
    <citation type="submission" date="2021-08" db="EMBL/GenBank/DDBJ databases">
        <title>Streptomyces sp. PTM05 isolated from lichen.</title>
        <authorList>
            <person name="Somphong A."/>
            <person name="Phongsopitanun W."/>
            <person name="Tanasupawat S."/>
        </authorList>
    </citation>
    <scope>NUCLEOTIDE SEQUENCE [LARGE SCALE GENOMIC DNA]</scope>
    <source>
        <strain evidence="3 4">Ptm05</strain>
    </source>
</reference>
<sequence length="264" mass="28564">MRRIRPLPTTRRGRATAAVAAAVVAGTALFATGAATADNSVPRSDKEIPNLTKVEDQIEAYYGDTVINGEHYASPNSPYAQQVEGIEAKAKTYLKQAVRHDHGKKPAIVLDVDDTTLLTYNYELEVGFAYTTASSDTYIRTKTMPAVFGMTRLVDWAAQQGVTVFYVTGRPEAQRAPSAANLAAAGYKPAADASHFFLKNPTSPPAYLPCGATCTTIQYKSGTRKHIESLGYDVVANFGDQYSDLSGGYADKGFKLPNPMYYIP</sequence>
<keyword evidence="1 2" id="KW-0732">Signal</keyword>